<keyword evidence="5 7" id="KW-1133">Transmembrane helix</keyword>
<feature type="transmembrane region" description="Helical" evidence="7">
    <location>
        <begin position="172"/>
        <end position="192"/>
    </location>
</feature>
<evidence type="ECO:0000256" key="2">
    <source>
        <dbReference type="ARBA" id="ARBA00022448"/>
    </source>
</evidence>
<protein>
    <submittedName>
        <fullName evidence="9">Drug resistance MFS-type transporter</fullName>
    </submittedName>
</protein>
<evidence type="ECO:0000256" key="6">
    <source>
        <dbReference type="ARBA" id="ARBA00023136"/>
    </source>
</evidence>
<name>I8UDV5_9BACL</name>
<feature type="transmembrane region" description="Helical" evidence="7">
    <location>
        <begin position="473"/>
        <end position="491"/>
    </location>
</feature>
<reference evidence="9 10" key="1">
    <citation type="journal article" date="2012" name="J. Bacteriol.">
        <title>Genome of Bacillus macauensis ZFHKF-1, a Long-Chain-Forming Bacterium.</title>
        <authorList>
            <person name="Cai L."/>
            <person name="Zhang T."/>
        </authorList>
    </citation>
    <scope>NUCLEOTIDE SEQUENCE [LARGE SCALE GENOMIC DNA]</scope>
    <source>
        <strain evidence="9 10">ZFHKF-1</strain>
    </source>
</reference>
<organism evidence="9 10">
    <name type="scientific">Fictibacillus macauensis ZFHKF-1</name>
    <dbReference type="NCBI Taxonomy" id="1196324"/>
    <lineage>
        <taxon>Bacteria</taxon>
        <taxon>Bacillati</taxon>
        <taxon>Bacillota</taxon>
        <taxon>Bacilli</taxon>
        <taxon>Bacillales</taxon>
        <taxon>Fictibacillaceae</taxon>
        <taxon>Fictibacillus</taxon>
    </lineage>
</organism>
<feature type="transmembrane region" description="Helical" evidence="7">
    <location>
        <begin position="228"/>
        <end position="251"/>
    </location>
</feature>
<feature type="transmembrane region" description="Helical" evidence="7">
    <location>
        <begin position="204"/>
        <end position="222"/>
    </location>
</feature>
<comment type="subcellular location">
    <subcellularLocation>
        <location evidence="1">Cell membrane</location>
        <topology evidence="1">Multi-pass membrane protein</topology>
    </subcellularLocation>
</comment>
<dbReference type="Gene3D" id="1.20.1250.20">
    <property type="entry name" value="MFS general substrate transporter like domains"/>
    <property type="match status" value="1"/>
</dbReference>
<feature type="transmembrane region" description="Helical" evidence="7">
    <location>
        <begin position="17"/>
        <end position="40"/>
    </location>
</feature>
<proteinExistence type="predicted"/>
<evidence type="ECO:0000256" key="3">
    <source>
        <dbReference type="ARBA" id="ARBA00022475"/>
    </source>
</evidence>
<sequence>MASPIPTRAHNQTRRPLVLIAVMISMFMAAIEGTIVSTAMPGIVSDLGGFSLYSWIFSAYLLMQSVTILIYGKLADLYGRKPIFLTGITIFLVGSILCGLATSMVQLILFRLVQGLGAGAVQPIATTIVGDMYSIKERAKIQGYLSSVWGISAILGPLLGGFFVTYSHWSLVFWMNIPLGILAMIGTGKYLHENIDRKHGAIDYGGSLYVFFGVSSLMILLIQGGTAWAWLSWETLTLGGSACLLFVFFIVRERQFAEPLMPIALWRSRLVATANIASLTNGALLIGISSFLPAYLQGVMEQTPVVAGFALTVMSIGWPIFSTIGGRLVLKIGFRPVAASGGVALIAGALFFVFMTPDKGPVWAGAGSFLIGCGMGLTNTTFIVAIQNHVDWKMRGIATASNMFMRIVGSALGAAILGGVLNNQLFRYLAAHGQKSHSIDAANVLLDHEKRGELSATMLHLLQKGLSLALADVYKGVLLLAIGTLIFALLLPKPNFSHKK</sequence>
<dbReference type="OrthoDB" id="9807274at2"/>
<gene>
    <name evidence="9" type="ORF">A374_13015</name>
</gene>
<dbReference type="STRING" id="1196324.A374_13015"/>
<feature type="transmembrane region" description="Helical" evidence="7">
    <location>
        <begin position="337"/>
        <end position="356"/>
    </location>
</feature>
<dbReference type="PATRIC" id="fig|1196324.3.peg.2662"/>
<evidence type="ECO:0000256" key="5">
    <source>
        <dbReference type="ARBA" id="ARBA00022989"/>
    </source>
</evidence>
<dbReference type="GO" id="GO:0022857">
    <property type="term" value="F:transmembrane transporter activity"/>
    <property type="evidence" value="ECO:0007669"/>
    <property type="project" value="InterPro"/>
</dbReference>
<keyword evidence="4 7" id="KW-0812">Transmembrane</keyword>
<evidence type="ECO:0000256" key="4">
    <source>
        <dbReference type="ARBA" id="ARBA00022692"/>
    </source>
</evidence>
<dbReference type="EMBL" id="AKKV01000028">
    <property type="protein sequence ID" value="EIT84968.1"/>
    <property type="molecule type" value="Genomic_DNA"/>
</dbReference>
<dbReference type="PANTHER" id="PTHR23501">
    <property type="entry name" value="MAJOR FACILITATOR SUPERFAMILY"/>
    <property type="match status" value="1"/>
</dbReference>
<feature type="transmembrane region" description="Helical" evidence="7">
    <location>
        <begin position="52"/>
        <end position="71"/>
    </location>
</feature>
<evidence type="ECO:0000256" key="7">
    <source>
        <dbReference type="SAM" id="Phobius"/>
    </source>
</evidence>
<dbReference type="SUPFAM" id="SSF103473">
    <property type="entry name" value="MFS general substrate transporter"/>
    <property type="match status" value="1"/>
</dbReference>
<dbReference type="PROSITE" id="PS50850">
    <property type="entry name" value="MFS"/>
    <property type="match status" value="1"/>
</dbReference>
<evidence type="ECO:0000313" key="9">
    <source>
        <dbReference type="EMBL" id="EIT84968.1"/>
    </source>
</evidence>
<feature type="domain" description="Major facilitator superfamily (MFS) profile" evidence="8">
    <location>
        <begin position="18"/>
        <end position="495"/>
    </location>
</feature>
<dbReference type="Pfam" id="PF07690">
    <property type="entry name" value="MFS_1"/>
    <property type="match status" value="1"/>
</dbReference>
<dbReference type="InterPro" id="IPR011701">
    <property type="entry name" value="MFS"/>
</dbReference>
<keyword evidence="6 7" id="KW-0472">Membrane</keyword>
<accession>I8UDV5</accession>
<comment type="caution">
    <text evidence="9">The sequence shown here is derived from an EMBL/GenBank/DDBJ whole genome shotgun (WGS) entry which is preliminary data.</text>
</comment>
<keyword evidence="10" id="KW-1185">Reference proteome</keyword>
<dbReference type="PANTHER" id="PTHR23501:SF191">
    <property type="entry name" value="VACUOLAR BASIC AMINO ACID TRANSPORTER 4"/>
    <property type="match status" value="1"/>
</dbReference>
<keyword evidence="2" id="KW-0813">Transport</keyword>
<evidence type="ECO:0000313" key="10">
    <source>
        <dbReference type="Proteomes" id="UP000004080"/>
    </source>
</evidence>
<feature type="transmembrane region" description="Helical" evidence="7">
    <location>
        <begin position="407"/>
        <end position="426"/>
    </location>
</feature>
<dbReference type="eggNOG" id="COG2814">
    <property type="taxonomic scope" value="Bacteria"/>
</dbReference>
<keyword evidence="3" id="KW-1003">Cell membrane</keyword>
<feature type="transmembrane region" description="Helical" evidence="7">
    <location>
        <begin position="362"/>
        <end position="386"/>
    </location>
</feature>
<feature type="transmembrane region" description="Helical" evidence="7">
    <location>
        <begin position="308"/>
        <end position="330"/>
    </location>
</feature>
<dbReference type="GO" id="GO:0005886">
    <property type="term" value="C:plasma membrane"/>
    <property type="evidence" value="ECO:0007669"/>
    <property type="project" value="UniProtKB-SubCell"/>
</dbReference>
<feature type="transmembrane region" description="Helical" evidence="7">
    <location>
        <begin position="83"/>
        <end position="109"/>
    </location>
</feature>
<feature type="transmembrane region" description="Helical" evidence="7">
    <location>
        <begin position="272"/>
        <end position="296"/>
    </location>
</feature>
<evidence type="ECO:0000256" key="1">
    <source>
        <dbReference type="ARBA" id="ARBA00004651"/>
    </source>
</evidence>
<dbReference type="InterPro" id="IPR020846">
    <property type="entry name" value="MFS_dom"/>
</dbReference>
<dbReference type="AlphaFoldDB" id="I8UDV5"/>
<dbReference type="CDD" id="cd17502">
    <property type="entry name" value="MFS_Azr1_MDR_like"/>
    <property type="match status" value="1"/>
</dbReference>
<evidence type="ECO:0000259" key="8">
    <source>
        <dbReference type="PROSITE" id="PS50850"/>
    </source>
</evidence>
<dbReference type="Proteomes" id="UP000004080">
    <property type="component" value="Unassembled WGS sequence"/>
</dbReference>
<feature type="transmembrane region" description="Helical" evidence="7">
    <location>
        <begin position="115"/>
        <end position="135"/>
    </location>
</feature>
<dbReference type="FunFam" id="1.20.1720.10:FF:000004">
    <property type="entry name" value="EmrB/QacA family drug resistance transporter"/>
    <property type="match status" value="1"/>
</dbReference>
<dbReference type="Gene3D" id="1.20.1720.10">
    <property type="entry name" value="Multidrug resistance protein D"/>
    <property type="match status" value="1"/>
</dbReference>
<dbReference type="PRINTS" id="PR01036">
    <property type="entry name" value="TCRTETB"/>
</dbReference>
<dbReference type="InterPro" id="IPR036259">
    <property type="entry name" value="MFS_trans_sf"/>
</dbReference>
<feature type="transmembrane region" description="Helical" evidence="7">
    <location>
        <begin position="147"/>
        <end position="166"/>
    </location>
</feature>
<dbReference type="RefSeq" id="WP_007202681.1">
    <property type="nucleotide sequence ID" value="NZ_AKKV01000028.1"/>
</dbReference>